<dbReference type="EMBL" id="KZ503254">
    <property type="protein sequence ID" value="PKU66648.1"/>
    <property type="molecule type" value="Genomic_DNA"/>
</dbReference>
<protein>
    <submittedName>
        <fullName evidence="1">Uncharacterized protein</fullName>
    </submittedName>
</protein>
<dbReference type="AlphaFoldDB" id="A0A2I0VTA8"/>
<name>A0A2I0VTA8_9ASPA</name>
<reference evidence="1 2" key="2">
    <citation type="journal article" date="2017" name="Nature">
        <title>The Apostasia genome and the evolution of orchids.</title>
        <authorList>
            <person name="Zhang G.Q."/>
            <person name="Liu K.W."/>
            <person name="Li Z."/>
            <person name="Lohaus R."/>
            <person name="Hsiao Y.Y."/>
            <person name="Niu S.C."/>
            <person name="Wang J.Y."/>
            <person name="Lin Y.C."/>
            <person name="Xu Q."/>
            <person name="Chen L.J."/>
            <person name="Yoshida K."/>
            <person name="Fujiwara S."/>
            <person name="Wang Z.W."/>
            <person name="Zhang Y.Q."/>
            <person name="Mitsuda N."/>
            <person name="Wang M."/>
            <person name="Liu G.H."/>
            <person name="Pecoraro L."/>
            <person name="Huang H.X."/>
            <person name="Xiao X.J."/>
            <person name="Lin M."/>
            <person name="Wu X.Y."/>
            <person name="Wu W.L."/>
            <person name="Chen Y.Y."/>
            <person name="Chang S.B."/>
            <person name="Sakamoto S."/>
            <person name="Ohme-Takagi M."/>
            <person name="Yagi M."/>
            <person name="Zeng S.J."/>
            <person name="Shen C.Y."/>
            <person name="Yeh C.M."/>
            <person name="Luo Y.B."/>
            <person name="Tsai W.C."/>
            <person name="Van de Peer Y."/>
            <person name="Liu Z.J."/>
        </authorList>
    </citation>
    <scope>NUCLEOTIDE SEQUENCE [LARGE SCALE GENOMIC DNA]</scope>
    <source>
        <tissue evidence="1">The whole plant</tissue>
    </source>
</reference>
<evidence type="ECO:0000313" key="2">
    <source>
        <dbReference type="Proteomes" id="UP000233837"/>
    </source>
</evidence>
<proteinExistence type="predicted"/>
<sequence length="50" mass="5811">MVQKFSARKPSMESRVDVMKEIAREKGVELELIANPFSEVSVVKFQCKYF</sequence>
<accession>A0A2I0VTA8</accession>
<evidence type="ECO:0000313" key="1">
    <source>
        <dbReference type="EMBL" id="PKU66648.1"/>
    </source>
</evidence>
<dbReference type="Proteomes" id="UP000233837">
    <property type="component" value="Unassembled WGS sequence"/>
</dbReference>
<gene>
    <name evidence="1" type="ORF">MA16_Dca026332</name>
</gene>
<organism evidence="1 2">
    <name type="scientific">Dendrobium catenatum</name>
    <dbReference type="NCBI Taxonomy" id="906689"/>
    <lineage>
        <taxon>Eukaryota</taxon>
        <taxon>Viridiplantae</taxon>
        <taxon>Streptophyta</taxon>
        <taxon>Embryophyta</taxon>
        <taxon>Tracheophyta</taxon>
        <taxon>Spermatophyta</taxon>
        <taxon>Magnoliopsida</taxon>
        <taxon>Liliopsida</taxon>
        <taxon>Asparagales</taxon>
        <taxon>Orchidaceae</taxon>
        <taxon>Epidendroideae</taxon>
        <taxon>Malaxideae</taxon>
        <taxon>Dendrobiinae</taxon>
        <taxon>Dendrobium</taxon>
    </lineage>
</organism>
<reference evidence="1 2" key="1">
    <citation type="journal article" date="2016" name="Sci. Rep.">
        <title>The Dendrobium catenatum Lindl. genome sequence provides insights into polysaccharide synthase, floral development and adaptive evolution.</title>
        <authorList>
            <person name="Zhang G.Q."/>
            <person name="Xu Q."/>
            <person name="Bian C."/>
            <person name="Tsai W.C."/>
            <person name="Yeh C.M."/>
            <person name="Liu K.W."/>
            <person name="Yoshida K."/>
            <person name="Zhang L.S."/>
            <person name="Chang S.B."/>
            <person name="Chen F."/>
            <person name="Shi Y."/>
            <person name="Su Y.Y."/>
            <person name="Zhang Y.Q."/>
            <person name="Chen L.J."/>
            <person name="Yin Y."/>
            <person name="Lin M."/>
            <person name="Huang H."/>
            <person name="Deng H."/>
            <person name="Wang Z.W."/>
            <person name="Zhu S.L."/>
            <person name="Zhao X."/>
            <person name="Deng C."/>
            <person name="Niu S.C."/>
            <person name="Huang J."/>
            <person name="Wang M."/>
            <person name="Liu G.H."/>
            <person name="Yang H.J."/>
            <person name="Xiao X.J."/>
            <person name="Hsiao Y.Y."/>
            <person name="Wu W.L."/>
            <person name="Chen Y.Y."/>
            <person name="Mitsuda N."/>
            <person name="Ohme-Takagi M."/>
            <person name="Luo Y.B."/>
            <person name="Van de Peer Y."/>
            <person name="Liu Z.J."/>
        </authorList>
    </citation>
    <scope>NUCLEOTIDE SEQUENCE [LARGE SCALE GENOMIC DNA]</scope>
    <source>
        <tissue evidence="1">The whole plant</tissue>
    </source>
</reference>
<keyword evidence="2" id="KW-1185">Reference proteome</keyword>